<evidence type="ECO:0000259" key="1">
    <source>
        <dbReference type="Pfam" id="PF07883"/>
    </source>
</evidence>
<feature type="domain" description="Cupin type-2" evidence="1">
    <location>
        <begin position="173"/>
        <end position="221"/>
    </location>
</feature>
<dbReference type="SUPFAM" id="SSF51182">
    <property type="entry name" value="RmlC-like cupins"/>
    <property type="match status" value="1"/>
</dbReference>
<dbReference type="InterPro" id="IPR011051">
    <property type="entry name" value="RmlC_Cupin_sf"/>
</dbReference>
<dbReference type="Gene3D" id="2.60.120.10">
    <property type="entry name" value="Jelly Rolls"/>
    <property type="match status" value="1"/>
</dbReference>
<dbReference type="CDD" id="cd02208">
    <property type="entry name" value="cupin_RmlC-like"/>
    <property type="match status" value="1"/>
</dbReference>
<organism evidence="2 3">
    <name type="scientific">Youxingia wuxianensis</name>
    <dbReference type="NCBI Taxonomy" id="2763678"/>
    <lineage>
        <taxon>Bacteria</taxon>
        <taxon>Bacillati</taxon>
        <taxon>Bacillota</taxon>
        <taxon>Clostridia</taxon>
        <taxon>Eubacteriales</taxon>
        <taxon>Oscillospiraceae</taxon>
        <taxon>Youxingia</taxon>
    </lineage>
</organism>
<dbReference type="InterPro" id="IPR013096">
    <property type="entry name" value="Cupin_2"/>
</dbReference>
<evidence type="ECO:0000313" key="2">
    <source>
        <dbReference type="EMBL" id="MBC8586138.1"/>
    </source>
</evidence>
<gene>
    <name evidence="2" type="ORF">H8705_11150</name>
</gene>
<dbReference type="EMBL" id="JACRTD010000008">
    <property type="protein sequence ID" value="MBC8586138.1"/>
    <property type="molecule type" value="Genomic_DNA"/>
</dbReference>
<dbReference type="RefSeq" id="WP_262395860.1">
    <property type="nucleotide sequence ID" value="NZ_JACRTD010000008.1"/>
</dbReference>
<proteinExistence type="predicted"/>
<dbReference type="Pfam" id="PF07883">
    <property type="entry name" value="Cupin_2"/>
    <property type="match status" value="1"/>
</dbReference>
<reference evidence="2" key="1">
    <citation type="submission" date="2020-08" db="EMBL/GenBank/DDBJ databases">
        <title>Genome public.</title>
        <authorList>
            <person name="Liu C."/>
            <person name="Sun Q."/>
        </authorList>
    </citation>
    <scope>NUCLEOTIDE SEQUENCE</scope>
    <source>
        <strain evidence="2">NSJ-64</strain>
    </source>
</reference>
<protein>
    <submittedName>
        <fullName evidence="2">Cupin domain-containing protein</fullName>
    </submittedName>
</protein>
<keyword evidence="3" id="KW-1185">Reference proteome</keyword>
<accession>A0A926IIY2</accession>
<sequence length="243" mass="27586">MKETVIARRKDYKKEFVNGVSHKEILANSYKDVQVYYTVLQAGTTWNPEKYAFEDKCQFFIFVKGTGYVTTKQWSYNIKEAGVFVPNFDRENFGIYAAEELECVHIIANMSEYDIKDMKAGAISLPRFRLMSEGWTYDEDFKAPGTKSCMLVEHRNLGRFSTGATFGKGPSCNGTHTHPDLEQWYIVLPGSKFTYTSGGDTTIMTEGDVSYTPHGVAHSSESFAGEQLDYIWFELCEDGYVGE</sequence>
<comment type="caution">
    <text evidence="2">The sequence shown here is derived from an EMBL/GenBank/DDBJ whole genome shotgun (WGS) entry which is preliminary data.</text>
</comment>
<dbReference type="AlphaFoldDB" id="A0A926IIY2"/>
<name>A0A926IIY2_9FIRM</name>
<dbReference type="InterPro" id="IPR014710">
    <property type="entry name" value="RmlC-like_jellyroll"/>
</dbReference>
<evidence type="ECO:0000313" key="3">
    <source>
        <dbReference type="Proteomes" id="UP000623678"/>
    </source>
</evidence>
<dbReference type="Proteomes" id="UP000623678">
    <property type="component" value="Unassembled WGS sequence"/>
</dbReference>